<proteinExistence type="predicted"/>
<evidence type="ECO:0000256" key="2">
    <source>
        <dbReference type="SAM" id="SignalP"/>
    </source>
</evidence>
<feature type="signal peptide" evidence="2">
    <location>
        <begin position="1"/>
        <end position="22"/>
    </location>
</feature>
<dbReference type="AlphaFoldDB" id="A0A8R1XN74"/>
<reference evidence="3" key="2">
    <citation type="submission" date="2022-06" db="UniProtKB">
        <authorList>
            <consortium name="EnsemblMetazoa"/>
        </authorList>
    </citation>
    <scope>IDENTIFICATION</scope>
</reference>
<dbReference type="EnsemblMetazoa" id="OVOC10465.1">
    <property type="protein sequence ID" value="OVOC10465.1"/>
    <property type="gene ID" value="WBGene00247274"/>
</dbReference>
<keyword evidence="1" id="KW-0812">Transmembrane</keyword>
<accession>A0A8R1XN74</accession>
<reference evidence="4" key="1">
    <citation type="submission" date="2013-10" db="EMBL/GenBank/DDBJ databases">
        <title>Genome sequencing of Onchocerca volvulus.</title>
        <authorList>
            <person name="Cotton J."/>
            <person name="Tsai J."/>
            <person name="Stanley E."/>
            <person name="Tracey A."/>
            <person name="Holroyd N."/>
            <person name="Lustigman S."/>
            <person name="Berriman M."/>
        </authorList>
    </citation>
    <scope>NUCLEOTIDE SEQUENCE</scope>
</reference>
<evidence type="ECO:0000256" key="1">
    <source>
        <dbReference type="SAM" id="Phobius"/>
    </source>
</evidence>
<evidence type="ECO:0000313" key="4">
    <source>
        <dbReference type="Proteomes" id="UP000024404"/>
    </source>
</evidence>
<dbReference type="EMBL" id="CMVM020000342">
    <property type="status" value="NOT_ANNOTATED_CDS"/>
    <property type="molecule type" value="Genomic_DNA"/>
</dbReference>
<evidence type="ECO:0000313" key="3">
    <source>
        <dbReference type="EnsemblMetazoa" id="OVOC10465.1"/>
    </source>
</evidence>
<feature type="chain" id="PRO_5035911922" evidence="2">
    <location>
        <begin position="23"/>
        <end position="131"/>
    </location>
</feature>
<feature type="transmembrane region" description="Helical" evidence="1">
    <location>
        <begin position="91"/>
        <end position="120"/>
    </location>
</feature>
<dbReference type="Proteomes" id="UP000024404">
    <property type="component" value="Unassembled WGS sequence"/>
</dbReference>
<organism evidence="3 4">
    <name type="scientific">Onchocerca volvulus</name>
    <dbReference type="NCBI Taxonomy" id="6282"/>
    <lineage>
        <taxon>Eukaryota</taxon>
        <taxon>Metazoa</taxon>
        <taxon>Ecdysozoa</taxon>
        <taxon>Nematoda</taxon>
        <taxon>Chromadorea</taxon>
        <taxon>Rhabditida</taxon>
        <taxon>Spirurina</taxon>
        <taxon>Spiruromorpha</taxon>
        <taxon>Filarioidea</taxon>
        <taxon>Onchocercidae</taxon>
        <taxon>Onchocerca</taxon>
    </lineage>
</organism>
<keyword evidence="4" id="KW-1185">Reference proteome</keyword>
<keyword evidence="1" id="KW-1133">Transmembrane helix</keyword>
<sequence length="131" mass="14731">MHFSSFCTTHLLLIFIYSRTHQITEGALPKISSTLITTAIFTNFAPRIAATDSLQGILADSRIRYYPPPSQEGINENTKGVFTINTKDDKIIMFSIIGVMFLTAALNLGLFLAAFFYLLFPEDTEEKDEKK</sequence>
<keyword evidence="2" id="KW-0732">Signal</keyword>
<name>A0A8R1XN74_ONCVO</name>
<protein>
    <submittedName>
        <fullName evidence="3">Uncharacterized protein</fullName>
    </submittedName>
</protein>
<keyword evidence="1" id="KW-0472">Membrane</keyword>